<proteinExistence type="predicted"/>
<evidence type="ECO:0000313" key="1">
    <source>
        <dbReference type="EMBL" id="KKK91596.1"/>
    </source>
</evidence>
<name>A0A0F9C4J3_9ZZZZ</name>
<comment type="caution">
    <text evidence="1">The sequence shown here is derived from an EMBL/GenBank/DDBJ whole genome shotgun (WGS) entry which is preliminary data.</text>
</comment>
<reference evidence="1" key="1">
    <citation type="journal article" date="2015" name="Nature">
        <title>Complex archaea that bridge the gap between prokaryotes and eukaryotes.</title>
        <authorList>
            <person name="Spang A."/>
            <person name="Saw J.H."/>
            <person name="Jorgensen S.L."/>
            <person name="Zaremba-Niedzwiedzka K."/>
            <person name="Martijn J."/>
            <person name="Lind A.E."/>
            <person name="van Eijk R."/>
            <person name="Schleper C."/>
            <person name="Guy L."/>
            <person name="Ettema T.J."/>
        </authorList>
    </citation>
    <scope>NUCLEOTIDE SEQUENCE</scope>
</reference>
<organism evidence="1">
    <name type="scientific">marine sediment metagenome</name>
    <dbReference type="NCBI Taxonomy" id="412755"/>
    <lineage>
        <taxon>unclassified sequences</taxon>
        <taxon>metagenomes</taxon>
        <taxon>ecological metagenomes</taxon>
    </lineage>
</organism>
<dbReference type="EMBL" id="LAZR01048583">
    <property type="protein sequence ID" value="KKK91596.1"/>
    <property type="molecule type" value="Genomic_DNA"/>
</dbReference>
<accession>A0A0F9C4J3</accession>
<protein>
    <submittedName>
        <fullName evidence="1">Uncharacterized protein</fullName>
    </submittedName>
</protein>
<gene>
    <name evidence="1" type="ORF">LCGC14_2711380</name>
</gene>
<sequence>MKGKTLSSEHIKSAVKLINESETVWPIKFRVTFRQYVMHKLRIWVISIKRFIRSFR</sequence>
<dbReference type="AlphaFoldDB" id="A0A0F9C4J3"/>